<dbReference type="Pfam" id="PF10118">
    <property type="entry name" value="Metal_hydrol"/>
    <property type="match status" value="1"/>
</dbReference>
<dbReference type="Proteomes" id="UP000650424">
    <property type="component" value="Unassembled WGS sequence"/>
</dbReference>
<protein>
    <submittedName>
        <fullName evidence="1">Metal-dependent hydrolase</fullName>
    </submittedName>
</protein>
<accession>A0ABR6ZVH2</accession>
<keyword evidence="1" id="KW-0378">Hydrolase</keyword>
<evidence type="ECO:0000313" key="1">
    <source>
        <dbReference type="EMBL" id="MBC3919872.1"/>
    </source>
</evidence>
<sequence>MSGIEENSAPGKSDTTLQVRHLHIDFSQGFPRHWLGNDAFRSQLFNAQSFSFPLGEQYFIDSVRAALPLLTDEKLKADVRGFIGQESTHRHIHEQYNLQLNAQGLSYFIEPFVAWRIRTAAALGVKNNLAVTMAYEHFTAIFADGVLSEAKWVDDATEPMKRLWTWHSIEETEHKSVVFDVYQALGGGYWRRVAWLLYVTMLFSLDTLVQTTHCLYRDGELFKAKTLWQGLKFYFGRRGLLWFSLPHYLAYFKPGFQPWDHDNLHLTHQWLQEHSEAYREIGKRVGT</sequence>
<proteinExistence type="predicted"/>
<reference evidence="1 2" key="1">
    <citation type="submission" date="2020-08" db="EMBL/GenBank/DDBJ databases">
        <title>Novel species isolated from subtropical streams in China.</title>
        <authorList>
            <person name="Lu H."/>
        </authorList>
    </citation>
    <scope>NUCLEOTIDE SEQUENCE [LARGE SCALE GENOMIC DNA]</scope>
    <source>
        <strain evidence="1 2">CY18W</strain>
    </source>
</reference>
<dbReference type="RefSeq" id="WP_186949139.1">
    <property type="nucleotide sequence ID" value="NZ_JACOGF010000012.1"/>
</dbReference>
<comment type="caution">
    <text evidence="1">The sequence shown here is derived from an EMBL/GenBank/DDBJ whole genome shotgun (WGS) entry which is preliminary data.</text>
</comment>
<organism evidence="1 2">
    <name type="scientific">Undibacterium hunanense</name>
    <dbReference type="NCBI Taxonomy" id="2762292"/>
    <lineage>
        <taxon>Bacteria</taxon>
        <taxon>Pseudomonadati</taxon>
        <taxon>Pseudomonadota</taxon>
        <taxon>Betaproteobacteria</taxon>
        <taxon>Burkholderiales</taxon>
        <taxon>Oxalobacteraceae</taxon>
        <taxon>Undibacterium</taxon>
    </lineage>
</organism>
<keyword evidence="2" id="KW-1185">Reference proteome</keyword>
<dbReference type="PIRSF" id="PIRSF007580">
    <property type="entry name" value="UCP07580"/>
    <property type="match status" value="1"/>
</dbReference>
<evidence type="ECO:0000313" key="2">
    <source>
        <dbReference type="Proteomes" id="UP000650424"/>
    </source>
</evidence>
<dbReference type="GO" id="GO:0016787">
    <property type="term" value="F:hydrolase activity"/>
    <property type="evidence" value="ECO:0007669"/>
    <property type="project" value="UniProtKB-KW"/>
</dbReference>
<dbReference type="EMBL" id="JACOGF010000012">
    <property type="protein sequence ID" value="MBC3919872.1"/>
    <property type="molecule type" value="Genomic_DNA"/>
</dbReference>
<dbReference type="InterPro" id="IPR016516">
    <property type="entry name" value="UCP07580"/>
</dbReference>
<dbReference type="PANTHER" id="PTHR39456:SF1">
    <property type="entry name" value="METAL-DEPENDENT HYDROLASE"/>
    <property type="match status" value="1"/>
</dbReference>
<gene>
    <name evidence="1" type="ORF">H8L32_20550</name>
</gene>
<dbReference type="PANTHER" id="PTHR39456">
    <property type="entry name" value="METAL-DEPENDENT HYDROLASE"/>
    <property type="match status" value="1"/>
</dbReference>
<name>A0ABR6ZVH2_9BURK</name>